<reference evidence="2" key="1">
    <citation type="submission" date="2023-07" db="EMBL/GenBank/DDBJ databases">
        <authorList>
            <consortium name="CYATHOMIX"/>
        </authorList>
    </citation>
    <scope>NUCLEOTIDE SEQUENCE</scope>
    <source>
        <strain evidence="2">N/A</strain>
    </source>
</reference>
<evidence type="ECO:0000256" key="1">
    <source>
        <dbReference type="SAM" id="SignalP"/>
    </source>
</evidence>
<name>A0AA36DQ48_CYLNA</name>
<dbReference type="AlphaFoldDB" id="A0AA36DQ48"/>
<comment type="caution">
    <text evidence="2">The sequence shown here is derived from an EMBL/GenBank/DDBJ whole genome shotgun (WGS) entry which is preliminary data.</text>
</comment>
<proteinExistence type="predicted"/>
<organism evidence="2 3">
    <name type="scientific">Cylicocyclus nassatus</name>
    <name type="common">Nematode worm</name>
    <dbReference type="NCBI Taxonomy" id="53992"/>
    <lineage>
        <taxon>Eukaryota</taxon>
        <taxon>Metazoa</taxon>
        <taxon>Ecdysozoa</taxon>
        <taxon>Nematoda</taxon>
        <taxon>Chromadorea</taxon>
        <taxon>Rhabditida</taxon>
        <taxon>Rhabditina</taxon>
        <taxon>Rhabditomorpha</taxon>
        <taxon>Strongyloidea</taxon>
        <taxon>Strongylidae</taxon>
        <taxon>Cylicocyclus</taxon>
    </lineage>
</organism>
<evidence type="ECO:0000313" key="3">
    <source>
        <dbReference type="Proteomes" id="UP001176961"/>
    </source>
</evidence>
<sequence length="182" mass="20593">MLTTLLLSFLSSTTSKEYGPTEVWITAATDRRCTNAEVGDDLRVTDICVIQIEESTRMNTARRCDHACDRQYFNGTNVYHGWPVNWKWEGRIVTVALLVARVGPKRANENPVAYFGTKSEKNCRYSPPTGTGSDFSEMYSKNPFRIGHIDVKLWLPNGTSMLPMTVMRPIPGSLTKDGMFWM</sequence>
<feature type="chain" id="PRO_5041342275" evidence="1">
    <location>
        <begin position="16"/>
        <end position="182"/>
    </location>
</feature>
<accession>A0AA36DQ48</accession>
<evidence type="ECO:0000313" key="2">
    <source>
        <dbReference type="EMBL" id="CAJ0590584.1"/>
    </source>
</evidence>
<gene>
    <name evidence="2" type="ORF">CYNAS_LOCUS2567</name>
</gene>
<protein>
    <submittedName>
        <fullName evidence="2">Uncharacterized protein</fullName>
    </submittedName>
</protein>
<dbReference type="EMBL" id="CATQJL010000001">
    <property type="protein sequence ID" value="CAJ0590584.1"/>
    <property type="molecule type" value="Genomic_DNA"/>
</dbReference>
<keyword evidence="1" id="KW-0732">Signal</keyword>
<dbReference type="Proteomes" id="UP001176961">
    <property type="component" value="Unassembled WGS sequence"/>
</dbReference>
<keyword evidence="3" id="KW-1185">Reference proteome</keyword>
<feature type="signal peptide" evidence="1">
    <location>
        <begin position="1"/>
        <end position="15"/>
    </location>
</feature>